<gene>
    <name evidence="4" type="ORF">B5D82_12855</name>
</gene>
<name>A0A222G9V7_9GAMM</name>
<evidence type="ECO:0000313" key="4">
    <source>
        <dbReference type="EMBL" id="ASP48580.1"/>
    </source>
</evidence>
<dbReference type="SUPFAM" id="SSF53850">
    <property type="entry name" value="Periplasmic binding protein-like II"/>
    <property type="match status" value="2"/>
</dbReference>
<dbReference type="NCBIfam" id="TIGR00254">
    <property type="entry name" value="GGDEF"/>
    <property type="match status" value="1"/>
</dbReference>
<sequence>MINLSFFFIRSGRHFLLYTALTLLILLFAVGVCAKNELPVADTKRELNIIVHNDHHPLWFTLPNGQPAGLYIDLWNLWSVTTGTPINFITKELKEGLLQVKSHNAVHSGLFKNEARQRWADFSVPIHSVKSSIVYHKKGDNKRNLKQFDGMKVAVPLSSYHEQYILDNYPNITVVPYQSESSIHALMNNDIQAIFNESPALYSLLAKMGLAGVLESNTVEGATNLVHAVVAKGQPLLLKEINRGFENIPIKALVAIEKKWLPNTTSFFNSNSYLDVLTQSERNWLQAHSSFTLGIDQNSYPFEFIDKNNSHSGISADYIDFISQKLKINLNVVEDMTWSESFEQLKADEIDVMSNVVRSAKRDKSMLFTKPYFKFSSVMVTKKGEFYTESMNSFDGKKVGIVSGYVFAELLAKDYQNIEIVDVSSPEEGLQLVNDGELDAYMDSLAVINHFMDKNNYFDLIVASFTPYKVEISMAVRLGLEPLIPILNKTLDSMDAKTKSKIANNWLAVRVQEGTQLKTILKWSIPILTLLFMIIFIFMRINRKLTKEIEQRELLEEQLSHLANHDSLTDLPTRRLLEDRFEMAINGAIRSKQMAAVLFIDLDGFKQLNDSSGHDAGDIVLKNIGKRLSSAIRREDTVSRFGGDEFVVIMTDVKAKEDVVTLARKIISQVNLPIKYYDTELVVGASIGISIYPENGESCMLLLKHADNALYNVKRTGKNNFMFCSQLAPT</sequence>
<reference evidence="4 5" key="1">
    <citation type="submission" date="2017-08" db="EMBL/GenBank/DDBJ databases">
        <title>Complete genome of Colwellia sp. NB097-1, a psychrophile bacterium ioslated from Bering Sea.</title>
        <authorList>
            <person name="Chen X."/>
        </authorList>
    </citation>
    <scope>NUCLEOTIDE SEQUENCE [LARGE SCALE GENOMIC DNA]</scope>
    <source>
        <strain evidence="4 5">NB097-1</strain>
    </source>
</reference>
<feature type="domain" description="GGDEF" evidence="3">
    <location>
        <begin position="593"/>
        <end position="726"/>
    </location>
</feature>
<dbReference type="Gene3D" id="3.40.190.10">
    <property type="entry name" value="Periplasmic binding protein-like II"/>
    <property type="match status" value="4"/>
</dbReference>
<accession>A0A222G9V7</accession>
<keyword evidence="2" id="KW-1133">Transmembrane helix</keyword>
<evidence type="ECO:0000256" key="1">
    <source>
        <dbReference type="ARBA" id="ARBA00001946"/>
    </source>
</evidence>
<dbReference type="CDD" id="cd01949">
    <property type="entry name" value="GGDEF"/>
    <property type="match status" value="1"/>
</dbReference>
<dbReference type="InterPro" id="IPR052163">
    <property type="entry name" value="DGC-Regulatory_Protein"/>
</dbReference>
<dbReference type="CDD" id="cd01007">
    <property type="entry name" value="PBP2_BvgS_HisK_like"/>
    <property type="match status" value="1"/>
</dbReference>
<dbReference type="InterPro" id="IPR043128">
    <property type="entry name" value="Rev_trsase/Diguanyl_cyclase"/>
</dbReference>
<evidence type="ECO:0000313" key="5">
    <source>
        <dbReference type="Proteomes" id="UP000202259"/>
    </source>
</evidence>
<dbReference type="PANTHER" id="PTHR46663:SF2">
    <property type="entry name" value="GGDEF DOMAIN-CONTAINING PROTEIN"/>
    <property type="match status" value="1"/>
</dbReference>
<dbReference type="FunFam" id="3.30.70.270:FF:000001">
    <property type="entry name" value="Diguanylate cyclase domain protein"/>
    <property type="match status" value="1"/>
</dbReference>
<dbReference type="SUPFAM" id="SSF55073">
    <property type="entry name" value="Nucleotide cyclase"/>
    <property type="match status" value="1"/>
</dbReference>
<comment type="cofactor">
    <cofactor evidence="1">
        <name>Mg(2+)</name>
        <dbReference type="ChEBI" id="CHEBI:18420"/>
    </cofactor>
</comment>
<feature type="transmembrane region" description="Helical" evidence="2">
    <location>
        <begin position="520"/>
        <end position="539"/>
    </location>
</feature>
<dbReference type="EMBL" id="CP020465">
    <property type="protein sequence ID" value="ASP48580.1"/>
    <property type="molecule type" value="Genomic_DNA"/>
</dbReference>
<dbReference type="SMART" id="SM00267">
    <property type="entry name" value="GGDEF"/>
    <property type="match status" value="1"/>
</dbReference>
<keyword evidence="2" id="KW-0472">Membrane</keyword>
<keyword evidence="2" id="KW-0812">Transmembrane</keyword>
<dbReference type="KEGG" id="cber:B5D82_12855"/>
<dbReference type="SMART" id="SM00062">
    <property type="entry name" value="PBPb"/>
    <property type="match status" value="2"/>
</dbReference>
<dbReference type="GO" id="GO:0003824">
    <property type="term" value="F:catalytic activity"/>
    <property type="evidence" value="ECO:0007669"/>
    <property type="project" value="UniProtKB-ARBA"/>
</dbReference>
<dbReference type="PROSITE" id="PS50887">
    <property type="entry name" value="GGDEF"/>
    <property type="match status" value="1"/>
</dbReference>
<dbReference type="Gene3D" id="3.30.70.270">
    <property type="match status" value="1"/>
</dbReference>
<dbReference type="InterPro" id="IPR001638">
    <property type="entry name" value="Solute-binding_3/MltF_N"/>
</dbReference>
<keyword evidence="5" id="KW-1185">Reference proteome</keyword>
<dbReference type="OrthoDB" id="9180959at2"/>
<dbReference type="PANTHER" id="PTHR46663">
    <property type="entry name" value="DIGUANYLATE CYCLASE DGCT-RELATED"/>
    <property type="match status" value="1"/>
</dbReference>
<dbReference type="Pfam" id="PF00497">
    <property type="entry name" value="SBP_bac_3"/>
    <property type="match status" value="2"/>
</dbReference>
<dbReference type="Pfam" id="PF00990">
    <property type="entry name" value="GGDEF"/>
    <property type="match status" value="1"/>
</dbReference>
<dbReference type="AlphaFoldDB" id="A0A222G9V7"/>
<dbReference type="InterPro" id="IPR000160">
    <property type="entry name" value="GGDEF_dom"/>
</dbReference>
<organism evidence="4 5">
    <name type="scientific">Cognaticolwellia beringensis</name>
    <dbReference type="NCBI Taxonomy" id="1967665"/>
    <lineage>
        <taxon>Bacteria</taxon>
        <taxon>Pseudomonadati</taxon>
        <taxon>Pseudomonadota</taxon>
        <taxon>Gammaproteobacteria</taxon>
        <taxon>Alteromonadales</taxon>
        <taxon>Colwelliaceae</taxon>
        <taxon>Cognaticolwellia</taxon>
    </lineage>
</organism>
<dbReference type="RefSeq" id="WP_081152055.1">
    <property type="nucleotide sequence ID" value="NZ_CP020465.1"/>
</dbReference>
<proteinExistence type="predicted"/>
<evidence type="ECO:0000259" key="3">
    <source>
        <dbReference type="PROSITE" id="PS50887"/>
    </source>
</evidence>
<evidence type="ECO:0000256" key="2">
    <source>
        <dbReference type="SAM" id="Phobius"/>
    </source>
</evidence>
<dbReference type="InterPro" id="IPR029787">
    <property type="entry name" value="Nucleotide_cyclase"/>
</dbReference>
<dbReference type="Proteomes" id="UP000202259">
    <property type="component" value="Chromosome"/>
</dbReference>
<protein>
    <recommendedName>
        <fullName evidence="3">GGDEF domain-containing protein</fullName>
    </recommendedName>
</protein>